<accession>A0ABV7YFN6</accession>
<dbReference type="InterPro" id="IPR003646">
    <property type="entry name" value="SH3-like_bac-type"/>
</dbReference>
<dbReference type="Pfam" id="PF08239">
    <property type="entry name" value="SH3_3"/>
    <property type="match status" value="2"/>
</dbReference>
<dbReference type="RefSeq" id="WP_205118759.1">
    <property type="nucleotide sequence ID" value="NZ_JAFBCM010000001.1"/>
</dbReference>
<evidence type="ECO:0000313" key="3">
    <source>
        <dbReference type="EMBL" id="MFC3762465.1"/>
    </source>
</evidence>
<feature type="domain" description="SH3b" evidence="2">
    <location>
        <begin position="109"/>
        <end position="177"/>
    </location>
</feature>
<comment type="caution">
    <text evidence="3">The sequence shown here is derived from an EMBL/GenBank/DDBJ whole genome shotgun (WGS) entry which is preliminary data.</text>
</comment>
<feature type="signal peptide" evidence="1">
    <location>
        <begin position="1"/>
        <end position="28"/>
    </location>
</feature>
<dbReference type="Proteomes" id="UP001595699">
    <property type="component" value="Unassembled WGS sequence"/>
</dbReference>
<dbReference type="EMBL" id="JBHRZH010000015">
    <property type="protein sequence ID" value="MFC3762465.1"/>
    <property type="molecule type" value="Genomic_DNA"/>
</dbReference>
<name>A0ABV7YFN6_9ACTN</name>
<feature type="domain" description="SH3b" evidence="2">
    <location>
        <begin position="28"/>
        <end position="99"/>
    </location>
</feature>
<proteinExistence type="predicted"/>
<protein>
    <submittedName>
        <fullName evidence="3">SH3 domain-containing protein</fullName>
    </submittedName>
</protein>
<feature type="chain" id="PRO_5046634381" evidence="1">
    <location>
        <begin position="29"/>
        <end position="185"/>
    </location>
</feature>
<reference evidence="4" key="1">
    <citation type="journal article" date="2019" name="Int. J. Syst. Evol. Microbiol.">
        <title>The Global Catalogue of Microorganisms (GCM) 10K type strain sequencing project: providing services to taxonomists for standard genome sequencing and annotation.</title>
        <authorList>
            <consortium name="The Broad Institute Genomics Platform"/>
            <consortium name="The Broad Institute Genome Sequencing Center for Infectious Disease"/>
            <person name="Wu L."/>
            <person name="Ma J."/>
        </authorList>
    </citation>
    <scope>NUCLEOTIDE SEQUENCE [LARGE SCALE GENOMIC DNA]</scope>
    <source>
        <strain evidence="4">CGMCC 4.7241</strain>
    </source>
</reference>
<dbReference type="Gene3D" id="2.30.30.40">
    <property type="entry name" value="SH3 Domains"/>
    <property type="match status" value="2"/>
</dbReference>
<evidence type="ECO:0000313" key="4">
    <source>
        <dbReference type="Proteomes" id="UP001595699"/>
    </source>
</evidence>
<keyword evidence="4" id="KW-1185">Reference proteome</keyword>
<keyword evidence="1" id="KW-0732">Signal</keyword>
<evidence type="ECO:0000256" key="1">
    <source>
        <dbReference type="SAM" id="SignalP"/>
    </source>
</evidence>
<gene>
    <name evidence="3" type="ORF">ACFOUW_16610</name>
</gene>
<sequence length="185" mass="19945">MIRTTTATTAMFAATLVGLTVLAQPANAEVYKGEATASLNVRSFPTPAAELLSVLKKGTKVTIACKVEGPEVDGNRFWYRVQSGNTWRYAAARNIEDAGKSPHYCNLGPPDGQVTAKPSVKLRTTPSLDGAAAGSLKYGAKLNAICKVSGDEVGGNDRWYQLYDGRWLTARYVKNLNGIVPEFCR</sequence>
<evidence type="ECO:0000259" key="2">
    <source>
        <dbReference type="SMART" id="SM00287"/>
    </source>
</evidence>
<organism evidence="3 4">
    <name type="scientific">Tenggerimyces flavus</name>
    <dbReference type="NCBI Taxonomy" id="1708749"/>
    <lineage>
        <taxon>Bacteria</taxon>
        <taxon>Bacillati</taxon>
        <taxon>Actinomycetota</taxon>
        <taxon>Actinomycetes</taxon>
        <taxon>Propionibacteriales</taxon>
        <taxon>Nocardioidaceae</taxon>
        <taxon>Tenggerimyces</taxon>
    </lineage>
</organism>
<dbReference type="SMART" id="SM00287">
    <property type="entry name" value="SH3b"/>
    <property type="match status" value="2"/>
</dbReference>